<dbReference type="PANTHER" id="PTHR36459:SF1">
    <property type="entry name" value="FATTY ACID DESATURASE DOMAIN-CONTAINING PROTEIN-RELATED"/>
    <property type="match status" value="1"/>
</dbReference>
<dbReference type="Pfam" id="PF00487">
    <property type="entry name" value="FA_desaturase"/>
    <property type="match status" value="1"/>
</dbReference>
<dbReference type="Proteomes" id="UP001165296">
    <property type="component" value="Unassembled WGS sequence"/>
</dbReference>
<proteinExistence type="predicted"/>
<evidence type="ECO:0000313" key="4">
    <source>
        <dbReference type="Proteomes" id="UP001165296"/>
    </source>
</evidence>
<feature type="domain" description="Fatty acid desaturase" evidence="2">
    <location>
        <begin position="65"/>
        <end position="294"/>
    </location>
</feature>
<organism evidence="3 4">
    <name type="scientific">Hymenobacter lucidus</name>
    <dbReference type="NCBI Taxonomy" id="2880930"/>
    <lineage>
        <taxon>Bacteria</taxon>
        <taxon>Pseudomonadati</taxon>
        <taxon>Bacteroidota</taxon>
        <taxon>Cytophagia</taxon>
        <taxon>Cytophagales</taxon>
        <taxon>Hymenobacteraceae</taxon>
        <taxon>Hymenobacter</taxon>
    </lineage>
</organism>
<gene>
    <name evidence="3" type="ORF">LGH74_05190</name>
</gene>
<evidence type="ECO:0000256" key="1">
    <source>
        <dbReference type="SAM" id="Phobius"/>
    </source>
</evidence>
<keyword evidence="1" id="KW-0812">Transmembrane</keyword>
<name>A0ABS8AMK3_9BACT</name>
<feature type="transmembrane region" description="Helical" evidence="1">
    <location>
        <begin position="192"/>
        <end position="218"/>
    </location>
</feature>
<keyword evidence="1" id="KW-0472">Membrane</keyword>
<dbReference type="PANTHER" id="PTHR36459">
    <property type="entry name" value="ORF"/>
    <property type="match status" value="1"/>
</dbReference>
<evidence type="ECO:0000259" key="2">
    <source>
        <dbReference type="Pfam" id="PF00487"/>
    </source>
</evidence>
<accession>A0ABS8AMK3</accession>
<keyword evidence="4" id="KW-1185">Reference proteome</keyword>
<dbReference type="EMBL" id="JAJADR010000001">
    <property type="protein sequence ID" value="MCB2407362.1"/>
    <property type="molecule type" value="Genomic_DNA"/>
</dbReference>
<comment type="caution">
    <text evidence="3">The sequence shown here is derived from an EMBL/GenBank/DDBJ whole genome shotgun (WGS) entry which is preliminary data.</text>
</comment>
<dbReference type="InterPro" id="IPR005804">
    <property type="entry name" value="FA_desaturase_dom"/>
</dbReference>
<evidence type="ECO:0000313" key="3">
    <source>
        <dbReference type="EMBL" id="MCB2407362.1"/>
    </source>
</evidence>
<protein>
    <submittedName>
        <fullName evidence="3">Fatty acid desaturase</fullName>
    </submittedName>
</protein>
<sequence length="355" mass="41224">MKYLAALTDPVYDQTAPVSRLDAFFLEYLQDKRDLPFVYLTLQISFTLLPLAILLFVPAVTGWVWWAVLAVYMGLSNARFRGPYGLMQHCTSHRVFFKKKYGYLNHYLPWVIGPLFGQTPETYFTHHLGMHHPENNLPDDESSTMFYQRDSLQSFLQYLGDFFVQGLPKLARYLTRRNKLTLRHRLVRGESIYLVVTLALCFVNLPATIAVFIFPVVMGRVVMMLGNWSQHAFIDANAPDNCYKNSVTCINTNYNHKCWNDGYHISHHLRPAMHWTDHPHHFQQNVQQYAQNDAIVFDGIHFLHIFAYLMTKRYDLLAKNFVNLGERYADDAAVIELLKSRTQRIARPVLVAQAA</sequence>
<keyword evidence="1" id="KW-1133">Transmembrane helix</keyword>
<reference evidence="3" key="1">
    <citation type="submission" date="2021-10" db="EMBL/GenBank/DDBJ databases">
        <authorList>
            <person name="Dean J.D."/>
            <person name="Kim M.K."/>
            <person name="Newey C.N."/>
            <person name="Stoker T.S."/>
            <person name="Thompson D.W."/>
            <person name="Grose J.H."/>
        </authorList>
    </citation>
    <scope>NUCLEOTIDE SEQUENCE</scope>
    <source>
        <strain evidence="3">BT178</strain>
    </source>
</reference>